<proteinExistence type="predicted"/>
<dbReference type="AlphaFoldDB" id="A0AAU7V6U9"/>
<organism evidence="1">
    <name type="scientific">Scrofimicrobium appendicitidis</name>
    <dbReference type="NCBI Taxonomy" id="3079930"/>
    <lineage>
        <taxon>Bacteria</taxon>
        <taxon>Bacillati</taxon>
        <taxon>Actinomycetota</taxon>
        <taxon>Actinomycetes</taxon>
        <taxon>Actinomycetales</taxon>
        <taxon>Actinomycetaceae</taxon>
        <taxon>Scrofimicrobium</taxon>
    </lineage>
</organism>
<dbReference type="EMBL" id="CP138335">
    <property type="protein sequence ID" value="XBW07718.1"/>
    <property type="molecule type" value="Genomic_DNA"/>
</dbReference>
<sequence>MTNESVPELPLLRRRSQAVAVRVRRAGCVATTLRGRAAAELVTRLELDPSLTPTLVSVGAPIPGADATPERLTSK</sequence>
<dbReference type="KEGG" id="sapp:SAC06_08725"/>
<protein>
    <recommendedName>
        <fullName evidence="2">Prevent-host-death protein</fullName>
    </recommendedName>
</protein>
<gene>
    <name evidence="1" type="ORF">SAC06_08725</name>
</gene>
<evidence type="ECO:0008006" key="2">
    <source>
        <dbReference type="Google" id="ProtNLM"/>
    </source>
</evidence>
<reference evidence="1" key="1">
    <citation type="submission" date="2023-11" db="EMBL/GenBank/DDBJ databases">
        <title>Scrofimicrobium hongkongense sp. nov., isolated from a patient with peritonitis.</title>
        <authorList>
            <person name="Lao H.Y."/>
            <person name="Wong A.Y.P."/>
            <person name="Ng T.L."/>
            <person name="Wong R.Y.L."/>
            <person name="Yau M.C.Y."/>
            <person name="Lam J.Y.W."/>
            <person name="Siu G.K.H."/>
        </authorList>
    </citation>
    <scope>NUCLEOTIDE SEQUENCE</scope>
    <source>
        <strain evidence="1">R131</strain>
    </source>
</reference>
<dbReference type="RefSeq" id="WP_350257921.1">
    <property type="nucleotide sequence ID" value="NZ_CP138335.1"/>
</dbReference>
<accession>A0AAU7V6U9</accession>
<name>A0AAU7V6U9_9ACTO</name>
<evidence type="ECO:0000313" key="1">
    <source>
        <dbReference type="EMBL" id="XBW07718.1"/>
    </source>
</evidence>